<keyword evidence="4" id="KW-1185">Reference proteome</keyword>
<comment type="caution">
    <text evidence="3">The sequence shown here is derived from an EMBL/GenBank/DDBJ whole genome shotgun (WGS) entry which is preliminary data.</text>
</comment>
<proteinExistence type="predicted"/>
<dbReference type="PROSITE" id="PS00188">
    <property type="entry name" value="BIOTIN"/>
    <property type="match status" value="1"/>
</dbReference>
<sequence length="166" mass="18438">MYQIKVNDKYNFDITTDSNGIKANGEDVILDIVSLNEDTSSVLYNNKSYNIELVSLDKEEKTATVKVNGNIYNLSIKDQFDQLLKQLGMDNLVASKILQIKAPMPGLVLNVLVEEGAEIKKGDNLLVLEAMKMENMIKSPTDGIIKKIAITQGDKVDKNELLISFA</sequence>
<dbReference type="EMBL" id="SJSK01000001">
    <property type="protein sequence ID" value="TCC94089.1"/>
    <property type="molecule type" value="Genomic_DNA"/>
</dbReference>
<dbReference type="InterPro" id="IPR001882">
    <property type="entry name" value="Biotin_BS"/>
</dbReference>
<dbReference type="OrthoDB" id="9812676at2"/>
<dbReference type="RefSeq" id="WP_131551951.1">
    <property type="nucleotide sequence ID" value="NZ_SJSK01000001.1"/>
</dbReference>
<dbReference type="PROSITE" id="PS50968">
    <property type="entry name" value="BIOTINYL_LIPOYL"/>
    <property type="match status" value="1"/>
</dbReference>
<evidence type="ECO:0000313" key="3">
    <source>
        <dbReference type="EMBL" id="TCC94089.1"/>
    </source>
</evidence>
<dbReference type="PANTHER" id="PTHR45266">
    <property type="entry name" value="OXALOACETATE DECARBOXYLASE ALPHA CHAIN"/>
    <property type="match status" value="1"/>
</dbReference>
<evidence type="ECO:0000259" key="2">
    <source>
        <dbReference type="PROSITE" id="PS50968"/>
    </source>
</evidence>
<dbReference type="InterPro" id="IPR000089">
    <property type="entry name" value="Biotin_lipoyl"/>
</dbReference>
<dbReference type="AlphaFoldDB" id="A0A4R0N2M1"/>
<name>A0A4R0N2M1_9SPHI</name>
<keyword evidence="1" id="KW-0092">Biotin</keyword>
<reference evidence="3 4" key="1">
    <citation type="submission" date="2019-02" db="EMBL/GenBank/DDBJ databases">
        <title>Pedobacter sp. RP-1-13 sp. nov., isolated from Arctic soil.</title>
        <authorList>
            <person name="Dahal R.H."/>
        </authorList>
    </citation>
    <scope>NUCLEOTIDE SEQUENCE [LARGE SCALE GENOMIC DNA]</scope>
    <source>
        <strain evidence="3 4">RP-1-13</strain>
    </source>
</reference>
<evidence type="ECO:0000313" key="4">
    <source>
        <dbReference type="Proteomes" id="UP000292884"/>
    </source>
</evidence>
<dbReference type="Pfam" id="PF00364">
    <property type="entry name" value="Biotin_lipoyl"/>
    <property type="match status" value="1"/>
</dbReference>
<dbReference type="InterPro" id="IPR050709">
    <property type="entry name" value="Biotin_Carboxyl_Carrier/Decarb"/>
</dbReference>
<dbReference type="InterPro" id="IPR011053">
    <property type="entry name" value="Single_hybrid_motif"/>
</dbReference>
<gene>
    <name evidence="3" type="ORF">EZ428_04745</name>
</gene>
<dbReference type="FunFam" id="2.40.50.100:FF:000003">
    <property type="entry name" value="Acetyl-CoA carboxylase biotin carboxyl carrier protein"/>
    <property type="match status" value="1"/>
</dbReference>
<organism evidence="3 4">
    <name type="scientific">Pedobacter frigiditerrae</name>
    <dbReference type="NCBI Taxonomy" id="2530452"/>
    <lineage>
        <taxon>Bacteria</taxon>
        <taxon>Pseudomonadati</taxon>
        <taxon>Bacteroidota</taxon>
        <taxon>Sphingobacteriia</taxon>
        <taxon>Sphingobacteriales</taxon>
        <taxon>Sphingobacteriaceae</taxon>
        <taxon>Pedobacter</taxon>
    </lineage>
</organism>
<dbReference type="SUPFAM" id="SSF51230">
    <property type="entry name" value="Single hybrid motif"/>
    <property type="match status" value="1"/>
</dbReference>
<dbReference type="PANTHER" id="PTHR45266:SF3">
    <property type="entry name" value="OXALOACETATE DECARBOXYLASE ALPHA CHAIN"/>
    <property type="match status" value="1"/>
</dbReference>
<feature type="domain" description="Lipoyl-binding" evidence="2">
    <location>
        <begin position="97"/>
        <end position="166"/>
    </location>
</feature>
<dbReference type="Proteomes" id="UP000292884">
    <property type="component" value="Unassembled WGS sequence"/>
</dbReference>
<protein>
    <submittedName>
        <fullName evidence="3">Acetyl-CoA carboxylase biotin carboxyl carrier protein subunit</fullName>
    </submittedName>
</protein>
<dbReference type="CDD" id="cd06850">
    <property type="entry name" value="biotinyl_domain"/>
    <property type="match status" value="1"/>
</dbReference>
<dbReference type="Gene3D" id="2.40.50.100">
    <property type="match status" value="1"/>
</dbReference>
<evidence type="ECO:0000256" key="1">
    <source>
        <dbReference type="ARBA" id="ARBA00023267"/>
    </source>
</evidence>
<accession>A0A4R0N2M1</accession>